<comment type="similarity">
    <text evidence="2 7">Belongs to the peptidase S49 family.</text>
</comment>
<name>A0A6J4K015_9CYAN</name>
<dbReference type="EC" id="3.4.21.-" evidence="7"/>
<dbReference type="PANTHER" id="PTHR33209">
    <property type="entry name" value="PROTEASE 4"/>
    <property type="match status" value="1"/>
</dbReference>
<dbReference type="Pfam" id="PF01343">
    <property type="entry name" value="Peptidase_S49"/>
    <property type="match status" value="2"/>
</dbReference>
<organism evidence="11">
    <name type="scientific">uncultured Coleofasciculus sp</name>
    <dbReference type="NCBI Taxonomy" id="1267456"/>
    <lineage>
        <taxon>Bacteria</taxon>
        <taxon>Bacillati</taxon>
        <taxon>Cyanobacteriota</taxon>
        <taxon>Cyanophyceae</taxon>
        <taxon>Coleofasciculales</taxon>
        <taxon>Coleofasciculaceae</taxon>
        <taxon>Coleofasciculus</taxon>
        <taxon>environmental samples</taxon>
    </lineage>
</organism>
<feature type="domain" description="Peptidase S49" evidence="10">
    <location>
        <begin position="383"/>
        <end position="533"/>
    </location>
</feature>
<feature type="transmembrane region" description="Helical" evidence="9">
    <location>
        <begin position="12"/>
        <end position="39"/>
    </location>
</feature>
<dbReference type="NCBIfam" id="TIGR00705">
    <property type="entry name" value="SppA_67K"/>
    <property type="match status" value="1"/>
</dbReference>
<evidence type="ECO:0000313" key="11">
    <source>
        <dbReference type="EMBL" id="CAA9291956.1"/>
    </source>
</evidence>
<feature type="active site" description="Proton donor/acceptor" evidence="8">
    <location>
        <position position="202"/>
    </location>
</feature>
<evidence type="ECO:0000256" key="3">
    <source>
        <dbReference type="ARBA" id="ARBA00022670"/>
    </source>
</evidence>
<dbReference type="InterPro" id="IPR004635">
    <property type="entry name" value="Pept_S49_SppA"/>
</dbReference>
<dbReference type="Gene3D" id="6.20.330.10">
    <property type="match status" value="1"/>
</dbReference>
<dbReference type="InterPro" id="IPR029045">
    <property type="entry name" value="ClpP/crotonase-like_dom_sf"/>
</dbReference>
<dbReference type="InterPro" id="IPR002142">
    <property type="entry name" value="Peptidase_S49"/>
</dbReference>
<dbReference type="GO" id="GO:0008236">
    <property type="term" value="F:serine-type peptidase activity"/>
    <property type="evidence" value="ECO:0007669"/>
    <property type="project" value="UniProtKB-KW"/>
</dbReference>
<evidence type="ECO:0000256" key="7">
    <source>
        <dbReference type="PIRNR" id="PIRNR001217"/>
    </source>
</evidence>
<evidence type="ECO:0000256" key="4">
    <source>
        <dbReference type="ARBA" id="ARBA00022801"/>
    </source>
</evidence>
<gene>
    <name evidence="11" type="ORF">AVDCRST_MAG92-4353</name>
</gene>
<dbReference type="PIRSF" id="PIRSF001217">
    <property type="entry name" value="Protease_4_SppA"/>
    <property type="match status" value="1"/>
</dbReference>
<keyword evidence="5" id="KW-0720">Serine protease</keyword>
<keyword evidence="6 7" id="KW-0472">Membrane</keyword>
<feature type="active site" description="Nucleophile" evidence="8">
    <location>
        <position position="399"/>
    </location>
</feature>
<dbReference type="CDD" id="cd07023">
    <property type="entry name" value="S49_Sppa_N_C"/>
    <property type="match status" value="1"/>
</dbReference>
<keyword evidence="3 7" id="KW-0645">Protease</keyword>
<dbReference type="InterPro" id="IPR047272">
    <property type="entry name" value="S49_SppA_C"/>
</dbReference>
<evidence type="ECO:0000256" key="5">
    <source>
        <dbReference type="ARBA" id="ARBA00022825"/>
    </source>
</evidence>
<keyword evidence="7" id="KW-1003">Cell membrane</keyword>
<dbReference type="Gene3D" id="3.90.226.10">
    <property type="entry name" value="2-enoyl-CoA Hydratase, Chain A, domain 1"/>
    <property type="match status" value="2"/>
</dbReference>
<dbReference type="AlphaFoldDB" id="A0A6J4K015"/>
<reference evidence="11" key="1">
    <citation type="submission" date="2020-02" db="EMBL/GenBank/DDBJ databases">
        <authorList>
            <person name="Meier V. D."/>
        </authorList>
    </citation>
    <scope>NUCLEOTIDE SEQUENCE</scope>
    <source>
        <strain evidence="11">AVDCRST_MAG92</strain>
    </source>
</reference>
<dbReference type="EMBL" id="CADCTM010000766">
    <property type="protein sequence ID" value="CAA9291956.1"/>
    <property type="molecule type" value="Genomic_DNA"/>
</dbReference>
<dbReference type="PANTHER" id="PTHR33209:SF1">
    <property type="entry name" value="PEPTIDASE S49 DOMAIN-CONTAINING PROTEIN"/>
    <property type="match status" value="1"/>
</dbReference>
<dbReference type="CDD" id="cd07018">
    <property type="entry name" value="S49_SppA_67K_type"/>
    <property type="match status" value="1"/>
</dbReference>
<keyword evidence="9" id="KW-0812">Transmembrane</keyword>
<protein>
    <recommendedName>
        <fullName evidence="7">Protease 4</fullName>
        <ecNumber evidence="7">3.4.21.-</ecNumber>
    </recommendedName>
    <alternativeName>
        <fullName evidence="7">Endopeptidase IV</fullName>
    </alternativeName>
    <alternativeName>
        <fullName evidence="7">Protease IV</fullName>
    </alternativeName>
    <alternativeName>
        <fullName evidence="7">Signal peptide peptidase</fullName>
    </alternativeName>
</protein>
<evidence type="ECO:0000256" key="2">
    <source>
        <dbReference type="ARBA" id="ARBA00008683"/>
    </source>
</evidence>
<accession>A0A6J4K015</accession>
<evidence type="ECO:0000256" key="6">
    <source>
        <dbReference type="ARBA" id="ARBA00023136"/>
    </source>
</evidence>
<evidence type="ECO:0000256" key="9">
    <source>
        <dbReference type="SAM" id="Phobius"/>
    </source>
</evidence>
<dbReference type="NCBIfam" id="TIGR00706">
    <property type="entry name" value="SppA_dom"/>
    <property type="match status" value="1"/>
</dbReference>
<evidence type="ECO:0000256" key="1">
    <source>
        <dbReference type="ARBA" id="ARBA00004370"/>
    </source>
</evidence>
<comment type="subcellular location">
    <subcellularLocation>
        <location evidence="7">Cell inner membrane</location>
    </subcellularLocation>
    <subcellularLocation>
        <location evidence="1">Membrane</location>
    </subcellularLocation>
</comment>
<sequence>MRQFFKQTLASTVGSLAGLILFFTLGTSGLIFLLVTAALRDEGPQVKDKSVLVYDLSLKITDSDPTSSTREALGEALSGDETNSVTLRTVLDSLEKARRDKRIVALYLDGSRNSAGSDTGFATLKEVREAMERFRAAGKKIIAYDVELRKPQYYLSSVADTLVLNPMGSLQLNGFSSQPVFYTGALEKYGVGVQVIRVGKYKSAVEPFILKKLSLENRQQTQALLGTLWSEFLGTVGKSRKITPNQLQAIADSQGELTASEAKTRRLVDKVAYLDEVVTDLKKLTGSREKDKSFRQIRLTTYANVEDKDLKKRSSENKIGVAYAEGEIVDGQGGAGQLGGSSFARQLRQLRLDDDVKAVVLRVNSPGGSVTASEEILREVRLTRQKKPVIVSMGDYAASGGYWIATGSSHIFAEPNTITGSIGVFGLQFNVQKLGNANGLNWDVVKTARYADSTTVSRPKTPQELAITQKSVNQIYNQFLDKVAQARKLPKPKVAQIAQGRVWAGKDAKRLGLVDEIGGIEDAIKYAAKQANLGSNWELEEYPKTRSLEKRILETLTNDQALENTKRPDPLTAEFLKIKADLVVLQSMNDPRGIYARLPFNWRLD</sequence>
<evidence type="ECO:0000259" key="10">
    <source>
        <dbReference type="Pfam" id="PF01343"/>
    </source>
</evidence>
<keyword evidence="4 7" id="KW-0378">Hydrolase</keyword>
<dbReference type="SUPFAM" id="SSF52096">
    <property type="entry name" value="ClpP/crotonase"/>
    <property type="match status" value="2"/>
</dbReference>
<keyword evidence="7" id="KW-0997">Cell inner membrane</keyword>
<keyword evidence="9" id="KW-1133">Transmembrane helix</keyword>
<evidence type="ECO:0000256" key="8">
    <source>
        <dbReference type="PIRSR" id="PIRSR001217-1"/>
    </source>
</evidence>
<proteinExistence type="inferred from homology"/>
<dbReference type="InterPro" id="IPR004634">
    <property type="entry name" value="Pept_S49_pIV"/>
</dbReference>
<dbReference type="InterPro" id="IPR047217">
    <property type="entry name" value="S49_SppA_67K_type_N"/>
</dbReference>
<dbReference type="GO" id="GO:0006465">
    <property type="term" value="P:signal peptide processing"/>
    <property type="evidence" value="ECO:0007669"/>
    <property type="project" value="InterPro"/>
</dbReference>
<feature type="domain" description="Peptidase S49" evidence="10">
    <location>
        <begin position="134"/>
        <end position="285"/>
    </location>
</feature>
<dbReference type="GO" id="GO:0005886">
    <property type="term" value="C:plasma membrane"/>
    <property type="evidence" value="ECO:0007669"/>
    <property type="project" value="UniProtKB-SubCell"/>
</dbReference>